<dbReference type="NCBIfam" id="TIGR01611">
    <property type="entry name" value="tail_tube"/>
    <property type="match status" value="1"/>
</dbReference>
<evidence type="ECO:0000313" key="1">
    <source>
        <dbReference type="EMBL" id="AXF23488.1"/>
    </source>
</evidence>
<dbReference type="AlphaFoldDB" id="A0A2Z5N3G7"/>
<dbReference type="EMBL" id="CP024903">
    <property type="protein sequence ID" value="AXF23488.1"/>
    <property type="molecule type" value="Genomic_DNA"/>
</dbReference>
<protein>
    <submittedName>
        <fullName evidence="1">Phage major tail tube protein</fullName>
    </submittedName>
</protein>
<organism evidence="1 2">
    <name type="scientific">Burkholderia pyrrocinia</name>
    <name type="common">Pseudomonas pyrrocinia</name>
    <dbReference type="NCBI Taxonomy" id="60550"/>
    <lineage>
        <taxon>Bacteria</taxon>
        <taxon>Pseudomonadati</taxon>
        <taxon>Pseudomonadota</taxon>
        <taxon>Betaproteobacteria</taxon>
        <taxon>Burkholderiales</taxon>
        <taxon>Burkholderiaceae</taxon>
        <taxon>Burkholderia</taxon>
        <taxon>Burkholderia cepacia complex</taxon>
    </lineage>
</organism>
<dbReference type="InterPro" id="IPR006498">
    <property type="entry name" value="Tail_tube"/>
</dbReference>
<gene>
    <name evidence="1" type="ORF">CUJ89_24040</name>
</gene>
<reference evidence="1 2" key="1">
    <citation type="journal article" date="2018" name="ISME J.">
        <title>Involvement of Burkholderiaceae and sulfurous volatiles in disease-suppressive soils.</title>
        <authorList>
            <person name="Carrion V.J."/>
            <person name="Cordovez V."/>
            <person name="Tyc O."/>
            <person name="Etalo D.W."/>
            <person name="de Bruijn I."/>
            <person name="de Jager V.C."/>
            <person name="Medema M.H."/>
            <person name="Eberl L."/>
            <person name="Raaijmakers J.M."/>
        </authorList>
    </citation>
    <scope>NUCLEOTIDE SEQUENCE [LARGE SCALE GENOMIC DNA]</scope>
    <source>
        <strain evidence="2">mHSR5</strain>
    </source>
</reference>
<dbReference type="Pfam" id="PF04985">
    <property type="entry name" value="Phage_tube"/>
    <property type="match status" value="1"/>
</dbReference>
<dbReference type="OrthoDB" id="3078668at2"/>
<evidence type="ECO:0000313" key="2">
    <source>
        <dbReference type="Proteomes" id="UP000253104"/>
    </source>
</evidence>
<dbReference type="RefSeq" id="WP_114179896.1">
    <property type="nucleotide sequence ID" value="NZ_CP024903.1"/>
</dbReference>
<accession>A0A2Z5N3G7</accession>
<proteinExistence type="predicted"/>
<dbReference type="Proteomes" id="UP000253104">
    <property type="component" value="Chromosome mHSR5_B"/>
</dbReference>
<sequence>MGMPSKLKHFNVFLNGVSYIGQTQELTLPKLARKMEEWRGGGMVAPVKYDFGPEAMELEWSLGGIDKNMLNQWGTPSVDGVMLRFAGAYKNDSDDEWTAVEIVARGRYSEVDFGNAKAGDDTTTKATMALAYYKLSINGDTVIEIDAQNFIELVGGKDALTQVRKIIGV</sequence>
<name>A0A2Z5N3G7_BURPY</name>